<sequence>MTQCLLSIQNGSLSFEVPQKDHQTQDPSARGWMKSHLDDICVESFKPSPQLQPHHRSHGNFGRLPKKLRAQRRLANKDGVLSITNPRSWYSQLTGKRVTVDVQPEDQNFKSPLFTLPIELRLCIYRYLLITKGLAVLCPDCPNGFRILPREYYDGAFRLHPEILATCRQINQEGCSVLYSENVFRRESLWRRVWTSSGRKPFPRWDSSPLTDVNLQYISRVRIFRTYNGWFRDGKLKVLSDFPNLRELQVHIDDNDIWGDLDSDGHWKDSMRAINRQRPDLTCVKTQVRLSFGRLYRDWCDRRAKKRLDFSLHRIKKNELEKWIRSEGLFVGRELVWSFTTQTSEYCGPCCIVALEVCNSRGRGDTIECRIESESGTEFSIESTYIEKEV</sequence>
<name>A0A3M2SC46_9HYPO</name>
<dbReference type="OrthoDB" id="2951834at2759"/>
<dbReference type="Proteomes" id="UP000277212">
    <property type="component" value="Unassembled WGS sequence"/>
</dbReference>
<reference evidence="1 2" key="1">
    <citation type="submission" date="2017-06" db="EMBL/GenBank/DDBJ databases">
        <title>Comparative genomic analysis of Ambrosia Fusariam Clade fungi.</title>
        <authorList>
            <person name="Stajich J.E."/>
            <person name="Carrillo J."/>
            <person name="Kijimoto T."/>
            <person name="Eskalen A."/>
            <person name="O'Donnell K."/>
            <person name="Kasson M."/>
        </authorList>
    </citation>
    <scope>NUCLEOTIDE SEQUENCE [LARGE SCALE GENOMIC DNA]</scope>
    <source>
        <strain evidence="1">UCR3666</strain>
    </source>
</reference>
<protein>
    <submittedName>
        <fullName evidence="1">Uncharacterized protein</fullName>
    </submittedName>
</protein>
<dbReference type="EMBL" id="NKUJ01000070">
    <property type="protein sequence ID" value="RMJ15140.1"/>
    <property type="molecule type" value="Genomic_DNA"/>
</dbReference>
<dbReference type="PANTHER" id="PTHR38790">
    <property type="entry name" value="2EXR DOMAIN-CONTAINING PROTEIN-RELATED"/>
    <property type="match status" value="1"/>
</dbReference>
<keyword evidence="2" id="KW-1185">Reference proteome</keyword>
<comment type="caution">
    <text evidence="1">The sequence shown here is derived from an EMBL/GenBank/DDBJ whole genome shotgun (WGS) entry which is preliminary data.</text>
</comment>
<evidence type="ECO:0000313" key="1">
    <source>
        <dbReference type="EMBL" id="RMJ15140.1"/>
    </source>
</evidence>
<accession>A0A3M2SC46</accession>
<proteinExistence type="predicted"/>
<gene>
    <name evidence="1" type="ORF">CDV36_005161</name>
</gene>
<organism evidence="1 2">
    <name type="scientific">Fusarium kuroshium</name>
    <dbReference type="NCBI Taxonomy" id="2010991"/>
    <lineage>
        <taxon>Eukaryota</taxon>
        <taxon>Fungi</taxon>
        <taxon>Dikarya</taxon>
        <taxon>Ascomycota</taxon>
        <taxon>Pezizomycotina</taxon>
        <taxon>Sordariomycetes</taxon>
        <taxon>Hypocreomycetidae</taxon>
        <taxon>Hypocreales</taxon>
        <taxon>Nectriaceae</taxon>
        <taxon>Fusarium</taxon>
        <taxon>Fusarium solani species complex</taxon>
    </lineage>
</organism>
<dbReference type="AlphaFoldDB" id="A0A3M2SC46"/>
<evidence type="ECO:0000313" key="2">
    <source>
        <dbReference type="Proteomes" id="UP000277212"/>
    </source>
</evidence>